<dbReference type="GO" id="GO:0006397">
    <property type="term" value="P:mRNA processing"/>
    <property type="evidence" value="ECO:0007669"/>
    <property type="project" value="UniProtKB-KW"/>
</dbReference>
<evidence type="ECO:0000313" key="3">
    <source>
        <dbReference type="Proteomes" id="UP000807025"/>
    </source>
</evidence>
<evidence type="ECO:0000313" key="2">
    <source>
        <dbReference type="EMBL" id="KAF9489001.1"/>
    </source>
</evidence>
<reference evidence="2" key="1">
    <citation type="submission" date="2020-11" db="EMBL/GenBank/DDBJ databases">
        <authorList>
            <consortium name="DOE Joint Genome Institute"/>
            <person name="Ahrendt S."/>
            <person name="Riley R."/>
            <person name="Andreopoulos W."/>
            <person name="Labutti K."/>
            <person name="Pangilinan J."/>
            <person name="Ruiz-Duenas F.J."/>
            <person name="Barrasa J.M."/>
            <person name="Sanchez-Garcia M."/>
            <person name="Camarero S."/>
            <person name="Miyauchi S."/>
            <person name="Serrano A."/>
            <person name="Linde D."/>
            <person name="Babiker R."/>
            <person name="Drula E."/>
            <person name="Ayuso-Fernandez I."/>
            <person name="Pacheco R."/>
            <person name="Padilla G."/>
            <person name="Ferreira P."/>
            <person name="Barriuso J."/>
            <person name="Kellner H."/>
            <person name="Castanera R."/>
            <person name="Alfaro M."/>
            <person name="Ramirez L."/>
            <person name="Pisabarro A.G."/>
            <person name="Kuo A."/>
            <person name="Tritt A."/>
            <person name="Lipzen A."/>
            <person name="He G."/>
            <person name="Yan M."/>
            <person name="Ng V."/>
            <person name="Cullen D."/>
            <person name="Martin F."/>
            <person name="Rosso M.-N."/>
            <person name="Henrissat B."/>
            <person name="Hibbett D."/>
            <person name="Martinez A.T."/>
            <person name="Grigoriev I.V."/>
        </authorList>
    </citation>
    <scope>NUCLEOTIDE SEQUENCE</scope>
    <source>
        <strain evidence="2">ATCC 90797</strain>
    </source>
</reference>
<dbReference type="GO" id="GO:0008270">
    <property type="term" value="F:zinc ion binding"/>
    <property type="evidence" value="ECO:0007669"/>
    <property type="project" value="InterPro"/>
</dbReference>
<evidence type="ECO:0008006" key="4">
    <source>
        <dbReference type="Google" id="ProtNLM"/>
    </source>
</evidence>
<sequence length="69" mass="8030">KDVQEPPICYRCHSIGDGHYANNCTAIQRDICRHCRQEHRVAQCPNLHQKWCANCKRPGHEAGNQSWEM</sequence>
<keyword evidence="1" id="KW-0507">mRNA processing</keyword>
<dbReference type="InterPro" id="IPR036875">
    <property type="entry name" value="Znf_CCHC_sf"/>
</dbReference>
<keyword evidence="3" id="KW-1185">Reference proteome</keyword>
<comment type="caution">
    <text evidence="2">The sequence shown here is derived from an EMBL/GenBank/DDBJ whole genome shotgun (WGS) entry which is preliminary data.</text>
</comment>
<dbReference type="EMBL" id="MU154687">
    <property type="protein sequence ID" value="KAF9489001.1"/>
    <property type="molecule type" value="Genomic_DNA"/>
</dbReference>
<feature type="non-terminal residue" evidence="2">
    <location>
        <position position="1"/>
    </location>
</feature>
<evidence type="ECO:0000256" key="1">
    <source>
        <dbReference type="ARBA" id="ARBA00022664"/>
    </source>
</evidence>
<gene>
    <name evidence="2" type="ORF">BDN71DRAFT_1402364</name>
</gene>
<dbReference type="Gene3D" id="4.10.60.10">
    <property type="entry name" value="Zinc finger, CCHC-type"/>
    <property type="match status" value="1"/>
</dbReference>
<organism evidence="2 3">
    <name type="scientific">Pleurotus eryngii</name>
    <name type="common">Boletus of the steppes</name>
    <dbReference type="NCBI Taxonomy" id="5323"/>
    <lineage>
        <taxon>Eukaryota</taxon>
        <taxon>Fungi</taxon>
        <taxon>Dikarya</taxon>
        <taxon>Basidiomycota</taxon>
        <taxon>Agaricomycotina</taxon>
        <taxon>Agaricomycetes</taxon>
        <taxon>Agaricomycetidae</taxon>
        <taxon>Agaricales</taxon>
        <taxon>Pleurotineae</taxon>
        <taxon>Pleurotaceae</taxon>
        <taxon>Pleurotus</taxon>
    </lineage>
</organism>
<dbReference type="AlphaFoldDB" id="A0A9P5ZNJ2"/>
<name>A0A9P5ZNJ2_PLEER</name>
<dbReference type="SUPFAM" id="SSF57756">
    <property type="entry name" value="Retrovirus zinc finger-like domains"/>
    <property type="match status" value="1"/>
</dbReference>
<proteinExistence type="predicted"/>
<dbReference type="OrthoDB" id="2800503at2759"/>
<accession>A0A9P5ZNJ2</accession>
<dbReference type="Proteomes" id="UP000807025">
    <property type="component" value="Unassembled WGS sequence"/>
</dbReference>
<dbReference type="GO" id="GO:0003676">
    <property type="term" value="F:nucleic acid binding"/>
    <property type="evidence" value="ECO:0007669"/>
    <property type="project" value="InterPro"/>
</dbReference>
<protein>
    <recommendedName>
        <fullName evidence="4">CCHC-type domain-containing protein</fullName>
    </recommendedName>
</protein>